<proteinExistence type="inferred from homology"/>
<comment type="function">
    <text evidence="7">Catalyzes the methyl esterification of L-isoaspartyl residues in peptides and proteins that result from spontaneous decomposition of normal L-aspartyl and L-asparaginyl residues. It plays a role in the repair and/or degradation of damaged proteins.</text>
</comment>
<name>A0A401JZ80_9PROT</name>
<dbReference type="GO" id="GO:0005737">
    <property type="term" value="C:cytoplasm"/>
    <property type="evidence" value="ECO:0007669"/>
    <property type="project" value="UniProtKB-SubCell"/>
</dbReference>
<dbReference type="NCBIfam" id="TIGR00080">
    <property type="entry name" value="pimt"/>
    <property type="match status" value="1"/>
</dbReference>
<dbReference type="CDD" id="cd02440">
    <property type="entry name" value="AdoMet_MTases"/>
    <property type="match status" value="1"/>
</dbReference>
<dbReference type="PROSITE" id="PS01279">
    <property type="entry name" value="PCMT"/>
    <property type="match status" value="1"/>
</dbReference>
<dbReference type="Gene3D" id="3.40.50.150">
    <property type="entry name" value="Vaccinia Virus protein VP39"/>
    <property type="match status" value="1"/>
</dbReference>
<evidence type="ECO:0000256" key="7">
    <source>
        <dbReference type="HAMAP-Rule" id="MF_00090"/>
    </source>
</evidence>
<reference evidence="8 9" key="1">
    <citation type="journal article" date="2019" name="Front. Microbiol.">
        <title>Genomes of Neutrophilic Sulfur-Oxidizing Chemolithoautotrophs Representing 9 Proteobacterial Species From 8 Genera.</title>
        <authorList>
            <person name="Watanabe T."/>
            <person name="Kojima H."/>
            <person name="Umezawa K."/>
            <person name="Hori C."/>
            <person name="Takasuka T.E."/>
            <person name="Kato Y."/>
            <person name="Fukui M."/>
        </authorList>
    </citation>
    <scope>NUCLEOTIDE SEQUENCE [LARGE SCALE GENOMIC DNA]</scope>
    <source>
        <strain evidence="8 9">TTN</strain>
    </source>
</reference>
<dbReference type="EC" id="2.1.1.77" evidence="7"/>
<comment type="catalytic activity">
    <reaction evidence="7">
        <text>[protein]-L-isoaspartate + S-adenosyl-L-methionine = [protein]-L-isoaspartate alpha-methyl ester + S-adenosyl-L-homocysteine</text>
        <dbReference type="Rhea" id="RHEA:12705"/>
        <dbReference type="Rhea" id="RHEA-COMP:12143"/>
        <dbReference type="Rhea" id="RHEA-COMP:12144"/>
        <dbReference type="ChEBI" id="CHEBI:57856"/>
        <dbReference type="ChEBI" id="CHEBI:59789"/>
        <dbReference type="ChEBI" id="CHEBI:90596"/>
        <dbReference type="ChEBI" id="CHEBI:90598"/>
        <dbReference type="EC" id="2.1.1.77"/>
    </reaction>
</comment>
<dbReference type="PANTHER" id="PTHR11579">
    <property type="entry name" value="PROTEIN-L-ISOASPARTATE O-METHYLTRANSFERASE"/>
    <property type="match status" value="1"/>
</dbReference>
<evidence type="ECO:0000313" key="9">
    <source>
        <dbReference type="Proteomes" id="UP000286806"/>
    </source>
</evidence>
<dbReference type="HAMAP" id="MF_00090">
    <property type="entry name" value="PIMT"/>
    <property type="match status" value="1"/>
</dbReference>
<comment type="similarity">
    <text evidence="2 7">Belongs to the methyltransferase superfamily. L-isoaspartyl/D-aspartyl protein methyltransferase family.</text>
</comment>
<feature type="active site" evidence="7">
    <location>
        <position position="74"/>
    </location>
</feature>
<comment type="subcellular location">
    <subcellularLocation>
        <location evidence="1 7">Cytoplasm</location>
    </subcellularLocation>
</comment>
<dbReference type="SUPFAM" id="SSF53335">
    <property type="entry name" value="S-adenosyl-L-methionine-dependent methyltransferases"/>
    <property type="match status" value="1"/>
</dbReference>
<keyword evidence="9" id="KW-1185">Reference proteome</keyword>
<dbReference type="GO" id="GO:0030091">
    <property type="term" value="P:protein repair"/>
    <property type="evidence" value="ECO:0007669"/>
    <property type="project" value="UniProtKB-UniRule"/>
</dbReference>
<dbReference type="PANTHER" id="PTHR11579:SF0">
    <property type="entry name" value="PROTEIN-L-ISOASPARTATE(D-ASPARTATE) O-METHYLTRANSFERASE"/>
    <property type="match status" value="1"/>
</dbReference>
<dbReference type="GO" id="GO:0004719">
    <property type="term" value="F:protein-L-isoaspartate (D-aspartate) O-methyltransferase activity"/>
    <property type="evidence" value="ECO:0007669"/>
    <property type="project" value="UniProtKB-UniRule"/>
</dbReference>
<gene>
    <name evidence="7" type="primary">pcm</name>
    <name evidence="8" type="ORF">SFMTTN_2752</name>
</gene>
<evidence type="ECO:0000313" key="8">
    <source>
        <dbReference type="EMBL" id="GCB01940.1"/>
    </source>
</evidence>
<keyword evidence="4 7" id="KW-0489">Methyltransferase</keyword>
<protein>
    <recommendedName>
        <fullName evidence="7">Protein-L-isoaspartate O-methyltransferase</fullName>
        <ecNumber evidence="7">2.1.1.77</ecNumber>
    </recommendedName>
    <alternativeName>
        <fullName evidence="7">L-isoaspartyl protein carboxyl methyltransferase</fullName>
    </alternativeName>
    <alternativeName>
        <fullName evidence="7">Protein L-isoaspartyl methyltransferase</fullName>
    </alternativeName>
    <alternativeName>
        <fullName evidence="7">Protein-beta-aspartate methyltransferase</fullName>
        <shortName evidence="7">PIMT</shortName>
    </alternativeName>
</protein>
<keyword evidence="6 7" id="KW-0949">S-adenosyl-L-methionine</keyword>
<organism evidence="8 9">
    <name type="scientific">Sulfuriferula multivorans</name>
    <dbReference type="NCBI Taxonomy" id="1559896"/>
    <lineage>
        <taxon>Bacteria</taxon>
        <taxon>Pseudomonadati</taxon>
        <taxon>Pseudomonadota</taxon>
        <taxon>Betaproteobacteria</taxon>
        <taxon>Nitrosomonadales</taxon>
        <taxon>Sulfuricellaceae</taxon>
        <taxon>Sulfuriferula</taxon>
    </lineage>
</organism>
<comment type="caution">
    <text evidence="8">The sequence shown here is derived from an EMBL/GenBank/DDBJ whole genome shotgun (WGS) entry which is preliminary data.</text>
</comment>
<evidence type="ECO:0000256" key="6">
    <source>
        <dbReference type="ARBA" id="ARBA00022691"/>
    </source>
</evidence>
<dbReference type="InterPro" id="IPR000682">
    <property type="entry name" value="PCMT"/>
</dbReference>
<dbReference type="InterPro" id="IPR029063">
    <property type="entry name" value="SAM-dependent_MTases_sf"/>
</dbReference>
<dbReference type="AlphaFoldDB" id="A0A401JZ80"/>
<dbReference type="NCBIfam" id="NF001453">
    <property type="entry name" value="PRK00312.1"/>
    <property type="match status" value="1"/>
</dbReference>
<sequence>MVEGMSVTRHSGIGMTSERTRARMVERLRAQGIKDNNVLTAMGMVPRHIFVDEALSIRAYEDSALPIGFGQTISSPYSVARMIEVLRGGADLQRVLEVGTGCGYQAAVLAKLAREVYSVERIATLLGRARRTIRELRIGNIKLKHGDGSIGLKDVAPFDGIILAAAIPVPPQALLEQLAEGGRMVLPRGIGETQQMVLIERTSEGFQEKVLEMVHFVPLLPGVR</sequence>
<evidence type="ECO:0000256" key="1">
    <source>
        <dbReference type="ARBA" id="ARBA00004496"/>
    </source>
</evidence>
<evidence type="ECO:0000256" key="2">
    <source>
        <dbReference type="ARBA" id="ARBA00005369"/>
    </source>
</evidence>
<evidence type="ECO:0000256" key="3">
    <source>
        <dbReference type="ARBA" id="ARBA00022490"/>
    </source>
</evidence>
<dbReference type="OrthoDB" id="9810066at2"/>
<dbReference type="Proteomes" id="UP000286806">
    <property type="component" value="Unassembled WGS sequence"/>
</dbReference>
<dbReference type="FunFam" id="3.40.50.150:FF:000010">
    <property type="entry name" value="Protein-L-isoaspartate O-methyltransferase"/>
    <property type="match status" value="1"/>
</dbReference>
<dbReference type="Pfam" id="PF01135">
    <property type="entry name" value="PCMT"/>
    <property type="match status" value="1"/>
</dbReference>
<dbReference type="EMBL" id="BGOW01000030">
    <property type="protein sequence ID" value="GCB01940.1"/>
    <property type="molecule type" value="Genomic_DNA"/>
</dbReference>
<evidence type="ECO:0000256" key="4">
    <source>
        <dbReference type="ARBA" id="ARBA00022603"/>
    </source>
</evidence>
<keyword evidence="5 7" id="KW-0808">Transferase</keyword>
<evidence type="ECO:0000256" key="5">
    <source>
        <dbReference type="ARBA" id="ARBA00022679"/>
    </source>
</evidence>
<keyword evidence="3 7" id="KW-0963">Cytoplasm</keyword>
<accession>A0A401JZ80</accession>
<dbReference type="GO" id="GO:0032259">
    <property type="term" value="P:methylation"/>
    <property type="evidence" value="ECO:0007669"/>
    <property type="project" value="UniProtKB-KW"/>
</dbReference>